<dbReference type="PANTHER" id="PTHR32011:SF6">
    <property type="entry name" value="KNR4_SMI1-LIKE DOMAIN-CONTAINING PROTEIN"/>
    <property type="match status" value="1"/>
</dbReference>
<evidence type="ECO:0000313" key="2">
    <source>
        <dbReference type="Proteomes" id="UP001457282"/>
    </source>
</evidence>
<dbReference type="Proteomes" id="UP001457282">
    <property type="component" value="Unassembled WGS sequence"/>
</dbReference>
<organism evidence="1 2">
    <name type="scientific">Rubus argutus</name>
    <name type="common">Southern blackberry</name>
    <dbReference type="NCBI Taxonomy" id="59490"/>
    <lineage>
        <taxon>Eukaryota</taxon>
        <taxon>Viridiplantae</taxon>
        <taxon>Streptophyta</taxon>
        <taxon>Embryophyta</taxon>
        <taxon>Tracheophyta</taxon>
        <taxon>Spermatophyta</taxon>
        <taxon>Magnoliopsida</taxon>
        <taxon>eudicotyledons</taxon>
        <taxon>Gunneridae</taxon>
        <taxon>Pentapetalae</taxon>
        <taxon>rosids</taxon>
        <taxon>fabids</taxon>
        <taxon>Rosales</taxon>
        <taxon>Rosaceae</taxon>
        <taxon>Rosoideae</taxon>
        <taxon>Rosoideae incertae sedis</taxon>
        <taxon>Rubus</taxon>
    </lineage>
</organism>
<dbReference type="AlphaFoldDB" id="A0AAW1YL98"/>
<evidence type="ECO:0000313" key="1">
    <source>
        <dbReference type="EMBL" id="KAK9949240.1"/>
    </source>
</evidence>
<dbReference type="EMBL" id="JBEDUW010000001">
    <property type="protein sequence ID" value="KAK9949240.1"/>
    <property type="molecule type" value="Genomic_DNA"/>
</dbReference>
<gene>
    <name evidence="1" type="ORF">M0R45_004773</name>
</gene>
<keyword evidence="2" id="KW-1185">Reference proteome</keyword>
<accession>A0AAW1YL98</accession>
<protein>
    <submittedName>
        <fullName evidence="1">Uncharacterized protein</fullName>
    </submittedName>
</protein>
<reference evidence="1 2" key="1">
    <citation type="journal article" date="2023" name="G3 (Bethesda)">
        <title>A chromosome-length genome assembly and annotation of blackberry (Rubus argutus, cv. 'Hillquist').</title>
        <authorList>
            <person name="Bruna T."/>
            <person name="Aryal R."/>
            <person name="Dudchenko O."/>
            <person name="Sargent D.J."/>
            <person name="Mead D."/>
            <person name="Buti M."/>
            <person name="Cavallini A."/>
            <person name="Hytonen T."/>
            <person name="Andres J."/>
            <person name="Pham M."/>
            <person name="Weisz D."/>
            <person name="Mascagni F."/>
            <person name="Usai G."/>
            <person name="Natali L."/>
            <person name="Bassil N."/>
            <person name="Fernandez G.E."/>
            <person name="Lomsadze A."/>
            <person name="Armour M."/>
            <person name="Olukolu B."/>
            <person name="Poorten T."/>
            <person name="Britton C."/>
            <person name="Davik J."/>
            <person name="Ashrafi H."/>
            <person name="Aiden E.L."/>
            <person name="Borodovsky M."/>
            <person name="Worthington M."/>
        </authorList>
    </citation>
    <scope>NUCLEOTIDE SEQUENCE [LARGE SCALE GENOMIC DNA]</scope>
    <source>
        <strain evidence="1">PI 553951</strain>
    </source>
</reference>
<proteinExistence type="predicted"/>
<comment type="caution">
    <text evidence="1">The sequence shown here is derived from an EMBL/GenBank/DDBJ whole genome shotgun (WGS) entry which is preliminary data.</text>
</comment>
<sequence length="312" mass="34783">MAKNSQGTLNKHLVCFSFAAYAKILINHLKSSDIPIEKGLTDAEVASIEATFNFTFPPDLRPILQQGLPVGQGFPNWRSSSAQQLNILLNLPSLGLLKQVSKGCLWCRSWGSRPDRGGVNAELEKVKILLKKAPVLVPVFRNCYIPCAPNLAGNPVFYIDAESVRVLSFDLTGFFREFGMAHVPAWAPNAARTVEFWSDVAASGETRGWWSGKLSGGCLEEGYRRLREGGWKEEEVREMMMMDVCDGEMESGTQLIGRSREDDVRWRVELLSLVLLRGGWTREDVVYSLGLPDQNGVVDEKVKPYLEGQLCN</sequence>
<dbReference type="PANTHER" id="PTHR32011">
    <property type="entry name" value="OS08G0472400 PROTEIN"/>
    <property type="match status" value="1"/>
</dbReference>
<name>A0AAW1YL98_RUBAR</name>